<comment type="caution">
    <text evidence="1">The sequence shown here is derived from an EMBL/GenBank/DDBJ whole genome shotgun (WGS) entry which is preliminary data.</text>
</comment>
<protein>
    <submittedName>
        <fullName evidence="1">Uncharacterized protein</fullName>
    </submittedName>
</protein>
<reference evidence="1 2" key="1">
    <citation type="submission" date="2014-02" db="EMBL/GenBank/DDBJ databases">
        <title>The genome sequence of Colletotrichum fioriniae PJ7.</title>
        <authorList>
            <person name="Baroncelli R."/>
            <person name="Thon M.R."/>
        </authorList>
    </citation>
    <scope>NUCLEOTIDE SEQUENCE [LARGE SCALE GENOMIC DNA]</scope>
    <source>
        <strain evidence="1 2">PJ7</strain>
    </source>
</reference>
<evidence type="ECO:0000313" key="2">
    <source>
        <dbReference type="Proteomes" id="UP000020467"/>
    </source>
</evidence>
<dbReference type="HOGENOM" id="CLU_1992442_0_0_1"/>
<accession>A0A010QW65</accession>
<dbReference type="KEGG" id="cfj:CFIO01_01216"/>
<sequence length="125" mass="14044">MATVVNRDWKETLLEGQEDGRKHPKEVGRAEVLTGFHWKLRLLIGIRSSNKRIILKEANAILDHADFDKKDYTTGQQHGGCHWICLMAAGDDELQSDLVSCIANSTIGKAIVEHFGGGLIFYHRM</sequence>
<evidence type="ECO:0000313" key="1">
    <source>
        <dbReference type="EMBL" id="EXF80845.1"/>
    </source>
</evidence>
<organism evidence="1 2">
    <name type="scientific">Colletotrichum fioriniae PJ7</name>
    <dbReference type="NCBI Taxonomy" id="1445577"/>
    <lineage>
        <taxon>Eukaryota</taxon>
        <taxon>Fungi</taxon>
        <taxon>Dikarya</taxon>
        <taxon>Ascomycota</taxon>
        <taxon>Pezizomycotina</taxon>
        <taxon>Sordariomycetes</taxon>
        <taxon>Hypocreomycetidae</taxon>
        <taxon>Glomerellales</taxon>
        <taxon>Glomerellaceae</taxon>
        <taxon>Colletotrichum</taxon>
        <taxon>Colletotrichum acutatum species complex</taxon>
    </lineage>
</organism>
<dbReference type="EMBL" id="JARH01000415">
    <property type="protein sequence ID" value="EXF80845.1"/>
    <property type="molecule type" value="Genomic_DNA"/>
</dbReference>
<name>A0A010QW65_9PEZI</name>
<dbReference type="AlphaFoldDB" id="A0A010QW65"/>
<dbReference type="Proteomes" id="UP000020467">
    <property type="component" value="Unassembled WGS sequence"/>
</dbReference>
<dbReference type="OrthoDB" id="10639051at2759"/>
<keyword evidence="2" id="KW-1185">Reference proteome</keyword>
<gene>
    <name evidence="1" type="ORF">CFIO01_01216</name>
</gene>
<proteinExistence type="predicted"/>